<accession>A0A238HEB1</accession>
<name>A0A238HEB1_9NEIS</name>
<evidence type="ECO:0000313" key="2">
    <source>
        <dbReference type="EMBL" id="SNB63846.1"/>
    </source>
</evidence>
<dbReference type="Pfam" id="PF06097">
    <property type="entry name" value="DUF945"/>
    <property type="match status" value="1"/>
</dbReference>
<dbReference type="Proteomes" id="UP000215450">
    <property type="component" value="Unassembled WGS sequence"/>
</dbReference>
<sequence length="554" mass="60407">MKKSLIGGATAAVIAVSGGLTFPKYLGSKAHESLELQRATIANTFFLKEVSHQYDEGWFTSTETTVLQIKPEVLNNLGDKLPENIRAVLSKPITMIHYVHHSPFANGAAPVRAVVETEFQYDPEVKKTLARFFGEQTPITMRNVIHLDGSGELTFNVSPFDYEELSGIKLNWKGLDGNINYQHGFSSYKTHFVMPSFIAQLADKGSLKFENLDIASDSSMGSNGVTVLGSSKTKLGHFEASWKEGINYDVRLNDLINTVTDLQIGAFINPTGTIAPSSISVDNLTYDTTTSEPEKGFINSEGAFTFAKLNYGDKQYGPLDIDIAAEHIHADSLLALKNKWQSLSADEKQAKAAANVAAASASEPAAAIASDVATQPENIAAEDAQQAKYLTAVRTEGAGIFTNNPVFTVKKFNFQTPTGHIQTSGSLKFTGLQKEDLNAIAPMLAKMHAELNLDVSQSLIEDFSIAQMRSLFAVNDPTNEQEQQEVGETIRLLVAQTIKNMQQDGYLVQENGSVKTKLVVDKSQIMLNNHQFKTQTDEDLFAGLEENNAASAAH</sequence>
<reference evidence="1" key="1">
    <citation type="submission" date="2017-05" db="EMBL/GenBank/DDBJ databases">
        <authorList>
            <person name="Song R."/>
            <person name="Chenine A.L."/>
            <person name="Ruprecht R.M."/>
        </authorList>
    </citation>
    <scope>NUCLEOTIDE SEQUENCE</scope>
    <source>
        <strain evidence="1">Kingella_eburonensis</strain>
    </source>
</reference>
<dbReference type="InterPro" id="IPR010352">
    <property type="entry name" value="DUF945"/>
</dbReference>
<gene>
    <name evidence="2" type="ORF">KEBURONENSIS_01114</name>
    <name evidence="1" type="ORF">KEBURONENSIS_01190</name>
</gene>
<evidence type="ECO:0000313" key="1">
    <source>
        <dbReference type="EMBL" id="SMQ12180.1"/>
    </source>
</evidence>
<evidence type="ECO:0008006" key="4">
    <source>
        <dbReference type="Google" id="ProtNLM"/>
    </source>
</evidence>
<dbReference type="EMBL" id="FXUV02000018">
    <property type="protein sequence ID" value="SNB63846.1"/>
    <property type="molecule type" value="Genomic_DNA"/>
</dbReference>
<keyword evidence="3" id="KW-1185">Reference proteome</keyword>
<proteinExistence type="predicted"/>
<dbReference type="EMBL" id="FXUV01000016">
    <property type="protein sequence ID" value="SMQ12180.1"/>
    <property type="molecule type" value="Genomic_DNA"/>
</dbReference>
<dbReference type="RefSeq" id="WP_095062370.1">
    <property type="nucleotide sequence ID" value="NZ_FXUV02000018.1"/>
</dbReference>
<dbReference type="STRING" id="1522312.GCA_900177895_01461"/>
<reference evidence="2 3" key="2">
    <citation type="submission" date="2017-06" db="EMBL/GenBank/DDBJ databases">
        <authorList>
            <person name="Kim H.J."/>
            <person name="Triplett B.A."/>
        </authorList>
    </citation>
    <scope>NUCLEOTIDE SEQUENCE [LARGE SCALE GENOMIC DNA]</scope>
    <source>
        <strain evidence="2">Kingella_eburonensis</strain>
    </source>
</reference>
<evidence type="ECO:0000313" key="3">
    <source>
        <dbReference type="Proteomes" id="UP000215450"/>
    </source>
</evidence>
<dbReference type="AlphaFoldDB" id="A0A238HEB1"/>
<dbReference type="OrthoDB" id="8523324at2"/>
<organism evidence="1">
    <name type="scientific">Kingella negevensis</name>
    <dbReference type="NCBI Taxonomy" id="1522312"/>
    <lineage>
        <taxon>Bacteria</taxon>
        <taxon>Pseudomonadati</taxon>
        <taxon>Pseudomonadota</taxon>
        <taxon>Betaproteobacteria</taxon>
        <taxon>Neisseriales</taxon>
        <taxon>Neisseriaceae</taxon>
        <taxon>Kingella</taxon>
    </lineage>
</organism>
<protein>
    <recommendedName>
        <fullName evidence="4">YdgA family protein</fullName>
    </recommendedName>
</protein>